<reference evidence="2" key="1">
    <citation type="journal article" date="2019" name="Int. J. Syst. Evol. Microbiol.">
        <title>The Global Catalogue of Microorganisms (GCM) 10K type strain sequencing project: providing services to taxonomists for standard genome sequencing and annotation.</title>
        <authorList>
            <consortium name="The Broad Institute Genomics Platform"/>
            <consortium name="The Broad Institute Genome Sequencing Center for Infectious Disease"/>
            <person name="Wu L."/>
            <person name="Ma J."/>
        </authorList>
    </citation>
    <scope>NUCLEOTIDE SEQUENCE [LARGE SCALE GENOMIC DNA]</scope>
    <source>
        <strain evidence="2">CCUG 55491</strain>
    </source>
</reference>
<dbReference type="EMBL" id="JBHTIH010000002">
    <property type="protein sequence ID" value="MFD0738668.1"/>
    <property type="molecule type" value="Genomic_DNA"/>
</dbReference>
<dbReference type="RefSeq" id="WP_386811577.1">
    <property type="nucleotide sequence ID" value="NZ_JBHTIH010000002.1"/>
</dbReference>
<dbReference type="InterPro" id="IPR029063">
    <property type="entry name" value="SAM-dependent_MTases_sf"/>
</dbReference>
<name>A0ABW2YJW3_9GAMM</name>
<evidence type="ECO:0000313" key="2">
    <source>
        <dbReference type="Proteomes" id="UP001597090"/>
    </source>
</evidence>
<protein>
    <recommendedName>
        <fullName evidence="3">Methyltransferase domain-containing protein</fullName>
    </recommendedName>
</protein>
<evidence type="ECO:0008006" key="3">
    <source>
        <dbReference type="Google" id="ProtNLM"/>
    </source>
</evidence>
<comment type="caution">
    <text evidence="1">The sequence shown here is derived from an EMBL/GenBank/DDBJ whole genome shotgun (WGS) entry which is preliminary data.</text>
</comment>
<keyword evidence="2" id="KW-1185">Reference proteome</keyword>
<gene>
    <name evidence="1" type="ORF">ACFQZQ_05135</name>
</gene>
<evidence type="ECO:0000313" key="1">
    <source>
        <dbReference type="EMBL" id="MFD0738668.1"/>
    </source>
</evidence>
<sequence length="217" mass="23447">MPPVSRPRQPAPPLEWFATPAGQGVLALEGAAMARVLASGPALPWAWLGVPGAVAPETAGRRGVVLRRHAHGFDGALRCGLPLPLASESFGALLLQHALDDDFEVRGLLDECARLLTPGGTLWLATLNPWSPYRARWVRSGLRARDPGRWQASLLRAGFALNSVRLQWLGPRWRVAHGEAGVAAADRLRAGIALAINKRVYAAIPPKPLRNLRWQAS</sequence>
<accession>A0ABW2YJW3</accession>
<dbReference type="SUPFAM" id="SSF53335">
    <property type="entry name" value="S-adenosyl-L-methionine-dependent methyltransferases"/>
    <property type="match status" value="1"/>
</dbReference>
<dbReference type="Gene3D" id="3.40.50.150">
    <property type="entry name" value="Vaccinia Virus protein VP39"/>
    <property type="match status" value="1"/>
</dbReference>
<proteinExistence type="predicted"/>
<organism evidence="1 2">
    <name type="scientific">Lysobacter koreensis</name>
    <dbReference type="NCBI Taxonomy" id="266122"/>
    <lineage>
        <taxon>Bacteria</taxon>
        <taxon>Pseudomonadati</taxon>
        <taxon>Pseudomonadota</taxon>
        <taxon>Gammaproteobacteria</taxon>
        <taxon>Lysobacterales</taxon>
        <taxon>Lysobacteraceae</taxon>
        <taxon>Lysobacter</taxon>
    </lineage>
</organism>
<dbReference type="Proteomes" id="UP001597090">
    <property type="component" value="Unassembled WGS sequence"/>
</dbReference>